<dbReference type="Proteomes" id="UP000807504">
    <property type="component" value="Unassembled WGS sequence"/>
</dbReference>
<proteinExistence type="predicted"/>
<name>A0A8T0FGK0_ARGBR</name>
<evidence type="ECO:0000313" key="1">
    <source>
        <dbReference type="EMBL" id="KAF8790414.1"/>
    </source>
</evidence>
<reference evidence="1" key="1">
    <citation type="journal article" date="2020" name="bioRxiv">
        <title>Chromosome-level reference genome of the European wasp spider Argiope bruennichi: a resource for studies on range expansion and evolutionary adaptation.</title>
        <authorList>
            <person name="Sheffer M.M."/>
            <person name="Hoppe A."/>
            <person name="Krehenwinkel H."/>
            <person name="Uhl G."/>
            <person name="Kuss A.W."/>
            <person name="Jensen L."/>
            <person name="Jensen C."/>
            <person name="Gillespie R.G."/>
            <person name="Hoff K.J."/>
            <person name="Prost S."/>
        </authorList>
    </citation>
    <scope>NUCLEOTIDE SEQUENCE</scope>
</reference>
<evidence type="ECO:0000313" key="2">
    <source>
        <dbReference type="Proteomes" id="UP000807504"/>
    </source>
</evidence>
<keyword evidence="2" id="KW-1185">Reference proteome</keyword>
<dbReference type="AlphaFoldDB" id="A0A8T0FGK0"/>
<accession>A0A8T0FGK0</accession>
<organism evidence="1 2">
    <name type="scientific">Argiope bruennichi</name>
    <name type="common">Wasp spider</name>
    <name type="synonym">Aranea bruennichi</name>
    <dbReference type="NCBI Taxonomy" id="94029"/>
    <lineage>
        <taxon>Eukaryota</taxon>
        <taxon>Metazoa</taxon>
        <taxon>Ecdysozoa</taxon>
        <taxon>Arthropoda</taxon>
        <taxon>Chelicerata</taxon>
        <taxon>Arachnida</taxon>
        <taxon>Araneae</taxon>
        <taxon>Araneomorphae</taxon>
        <taxon>Entelegynae</taxon>
        <taxon>Araneoidea</taxon>
        <taxon>Araneidae</taxon>
        <taxon>Argiope</taxon>
    </lineage>
</organism>
<gene>
    <name evidence="1" type="ORF">HNY73_005437</name>
</gene>
<reference evidence="1" key="2">
    <citation type="submission" date="2020-06" db="EMBL/GenBank/DDBJ databases">
        <authorList>
            <person name="Sheffer M."/>
        </authorList>
    </citation>
    <scope>NUCLEOTIDE SEQUENCE</scope>
</reference>
<sequence>MRKAAQKSVTPPHSGKLRHNPIRKVANSVQTTLEASMYVFRHAFHDEIVCPLSDSLKKYKVLCYLHCL</sequence>
<protein>
    <submittedName>
        <fullName evidence="1">Uncharacterized protein</fullName>
    </submittedName>
</protein>
<dbReference type="EMBL" id="JABXBU010000011">
    <property type="protein sequence ID" value="KAF8790414.1"/>
    <property type="molecule type" value="Genomic_DNA"/>
</dbReference>
<comment type="caution">
    <text evidence="1">The sequence shown here is derived from an EMBL/GenBank/DDBJ whole genome shotgun (WGS) entry which is preliminary data.</text>
</comment>